<dbReference type="EC" id="2.7.1.59" evidence="2"/>
<dbReference type="InterPro" id="IPR019410">
    <property type="entry name" value="Methyltransf_16"/>
</dbReference>
<dbReference type="Pfam" id="PF01869">
    <property type="entry name" value="BcrAD_BadFG"/>
    <property type="match status" value="1"/>
</dbReference>
<evidence type="ECO:0000313" key="8">
    <source>
        <dbReference type="WBParaSite" id="ACOC_0000498801-mRNA-1"/>
    </source>
</evidence>
<dbReference type="InterPro" id="IPR029063">
    <property type="entry name" value="SAM-dependent_MTases_sf"/>
</dbReference>
<evidence type="ECO:0000313" key="7">
    <source>
        <dbReference type="Proteomes" id="UP000267027"/>
    </source>
</evidence>
<dbReference type="SUPFAM" id="SSF53067">
    <property type="entry name" value="Actin-like ATPase domain"/>
    <property type="match status" value="2"/>
</dbReference>
<reference evidence="8" key="1">
    <citation type="submission" date="2017-02" db="UniProtKB">
        <authorList>
            <consortium name="WormBaseParasite"/>
        </authorList>
    </citation>
    <scope>IDENTIFICATION</scope>
</reference>
<dbReference type="AlphaFoldDB" id="A0A0R3PK96"/>
<dbReference type="OMA" id="FMEASRI"/>
<name>A0A0R3PK96_ANGCS</name>
<dbReference type="Gene3D" id="3.30.420.40">
    <property type="match status" value="2"/>
</dbReference>
<evidence type="ECO:0000256" key="3">
    <source>
        <dbReference type="ARBA" id="ARBA00014974"/>
    </source>
</evidence>
<dbReference type="WBParaSite" id="ACOC_0000498801-mRNA-1">
    <property type="protein sequence ID" value="ACOC_0000498801-mRNA-1"/>
    <property type="gene ID" value="ACOC_0000498801"/>
</dbReference>
<dbReference type="PANTHER" id="PTHR12862">
    <property type="entry name" value="BADF TYPE ATPASE DOMAIN-CONTAINING PROTEIN"/>
    <property type="match status" value="1"/>
</dbReference>
<dbReference type="GO" id="GO:0045127">
    <property type="term" value="F:N-acetylglucosamine kinase activity"/>
    <property type="evidence" value="ECO:0007669"/>
    <property type="project" value="UniProtKB-EC"/>
</dbReference>
<reference evidence="6 7" key="2">
    <citation type="submission" date="2018-11" db="EMBL/GenBank/DDBJ databases">
        <authorList>
            <consortium name="Pathogen Informatics"/>
        </authorList>
    </citation>
    <scope>NUCLEOTIDE SEQUENCE [LARGE SCALE GENOMIC DNA]</scope>
    <source>
        <strain evidence="6 7">Costa Rica</strain>
    </source>
</reference>
<dbReference type="OrthoDB" id="311172at2759"/>
<dbReference type="SUPFAM" id="SSF53335">
    <property type="entry name" value="S-adenosyl-L-methionine-dependent methyltransferases"/>
    <property type="match status" value="1"/>
</dbReference>
<dbReference type="Pfam" id="PF10294">
    <property type="entry name" value="Methyltransf_16"/>
    <property type="match status" value="1"/>
</dbReference>
<accession>A0A0R3PK96</accession>
<gene>
    <name evidence="6" type="ORF">ACOC_LOCUS4989</name>
</gene>
<dbReference type="STRING" id="334426.A0A0R3PK96"/>
<evidence type="ECO:0000256" key="4">
    <source>
        <dbReference type="ARBA" id="ARBA00031123"/>
    </source>
</evidence>
<proteinExistence type="inferred from homology"/>
<dbReference type="InterPro" id="IPR002731">
    <property type="entry name" value="ATPase_BadF"/>
</dbReference>
<evidence type="ECO:0000256" key="2">
    <source>
        <dbReference type="ARBA" id="ARBA00012122"/>
    </source>
</evidence>
<organism evidence="8">
    <name type="scientific">Angiostrongylus costaricensis</name>
    <name type="common">Nematode worm</name>
    <dbReference type="NCBI Taxonomy" id="334426"/>
    <lineage>
        <taxon>Eukaryota</taxon>
        <taxon>Metazoa</taxon>
        <taxon>Ecdysozoa</taxon>
        <taxon>Nematoda</taxon>
        <taxon>Chromadorea</taxon>
        <taxon>Rhabditida</taxon>
        <taxon>Rhabditina</taxon>
        <taxon>Rhabditomorpha</taxon>
        <taxon>Strongyloidea</taxon>
        <taxon>Metastrongylidae</taxon>
        <taxon>Angiostrongylus</taxon>
    </lineage>
</organism>
<dbReference type="InterPro" id="IPR043129">
    <property type="entry name" value="ATPase_NBD"/>
</dbReference>
<dbReference type="Proteomes" id="UP000267027">
    <property type="component" value="Unassembled WGS sequence"/>
</dbReference>
<evidence type="ECO:0000256" key="1">
    <source>
        <dbReference type="ARBA" id="ARBA00006198"/>
    </source>
</evidence>
<dbReference type="PANTHER" id="PTHR12862:SF0">
    <property type="entry name" value="N-ACETYL-D-GLUCOSAMINE KINASE"/>
    <property type="match status" value="1"/>
</dbReference>
<evidence type="ECO:0000313" key="6">
    <source>
        <dbReference type="EMBL" id="VDM56574.1"/>
    </source>
</evidence>
<dbReference type="EMBL" id="UYYA01003841">
    <property type="protein sequence ID" value="VDM56574.1"/>
    <property type="molecule type" value="Genomic_DNA"/>
</dbReference>
<protein>
    <recommendedName>
        <fullName evidence="3">N-acetyl-D-glucosamine kinase</fullName>
        <ecNumber evidence="2">2.7.1.59</ecNumber>
    </recommendedName>
    <alternativeName>
        <fullName evidence="4">GlcNAc kinase</fullName>
    </alternativeName>
</protein>
<keyword evidence="7" id="KW-1185">Reference proteome</keyword>
<evidence type="ECO:0000259" key="5">
    <source>
        <dbReference type="Pfam" id="PF01869"/>
    </source>
</evidence>
<sequence length="474" mass="52030">MDGIGARQKHWKGLWPAAKSEFLCCNDHVFANSVCLELGSGTGVVGLSLGRLGAKKVFLTDFPSGEILSLLQENVEKNCLSNICEVKGLDWQDADNIKTVVDELKELDYLIASDVFYDVCTFRPLMTTVHTFFQRFPLLQFYFSYAEREYVLIDRYFCFTPTTLRLIGSRKLFSPNFFRGASESKLVFVSSSGETLCESNFHGTNYNLHGIEKTASDIATWVRGVAKEANISLPLKGLGLGLSGAEGARDNSRFVIYIEANHGDLAEHVFVTSDTVAAVAAAFEHGGVILVAGTGSSCRVLLADGHVFGVGGWGHQIGDGGSGFWIAMRAIRMVFDEDDGMEIPIRDLLLQVDLYSHFEIGDKVDILEHLYNKFEKSHIASFTKKLAENTADPAINLLFHDAGVILGKHFVVAAGHLPSVGFIHAVQGSWIPRVHLYRPTGSSAIGAALLVANKAGFDIPHPKNCEHMETIEFY</sequence>
<feature type="domain" description="ATPase BadF/BadG/BcrA/BcrD type" evidence="5">
    <location>
        <begin position="180"/>
        <end position="342"/>
    </location>
</feature>
<comment type="similarity">
    <text evidence="1">Belongs to the eukaryotic-type N-acetylglucosamine kinase family.</text>
</comment>
<dbReference type="Gene3D" id="3.40.50.150">
    <property type="entry name" value="Vaccinia Virus protein VP39"/>
    <property type="match status" value="1"/>
</dbReference>
<dbReference type="InterPro" id="IPR039758">
    <property type="entry name" value="NAGK-like"/>
</dbReference>